<dbReference type="Pfam" id="PF00297">
    <property type="entry name" value="Ribosomal_L3"/>
    <property type="match status" value="1"/>
</dbReference>
<evidence type="ECO:0000256" key="7">
    <source>
        <dbReference type="HAMAP-Rule" id="MF_01325"/>
    </source>
</evidence>
<evidence type="ECO:0000256" key="4">
    <source>
        <dbReference type="ARBA" id="ARBA00022980"/>
    </source>
</evidence>
<reference evidence="9 10" key="1">
    <citation type="journal article" date="2016" name="Nat. Commun.">
        <title>Thousands of microbial genomes shed light on interconnected biogeochemical processes in an aquifer system.</title>
        <authorList>
            <person name="Anantharaman K."/>
            <person name="Brown C.T."/>
            <person name="Hug L.A."/>
            <person name="Sharon I."/>
            <person name="Castelle C.J."/>
            <person name="Probst A.J."/>
            <person name="Thomas B.C."/>
            <person name="Singh A."/>
            <person name="Wilkins M.J."/>
            <person name="Karaoz U."/>
            <person name="Brodie E.L."/>
            <person name="Williams K.H."/>
            <person name="Hubbard S.S."/>
            <person name="Banfield J.F."/>
        </authorList>
    </citation>
    <scope>NUCLEOTIDE SEQUENCE [LARGE SCALE GENOMIC DNA]</scope>
</reference>
<dbReference type="InterPro" id="IPR009000">
    <property type="entry name" value="Transl_B-barrel_sf"/>
</dbReference>
<gene>
    <name evidence="7" type="primary">rplC</name>
    <name evidence="9" type="ORF">A3I30_02895</name>
</gene>
<feature type="region of interest" description="Disordered" evidence="8">
    <location>
        <begin position="131"/>
        <end position="156"/>
    </location>
</feature>
<dbReference type="Gene3D" id="2.40.30.10">
    <property type="entry name" value="Translation factors"/>
    <property type="match status" value="1"/>
</dbReference>
<comment type="similarity">
    <text evidence="1 7">Belongs to the universal ribosomal protein uL3 family.</text>
</comment>
<dbReference type="Proteomes" id="UP000177197">
    <property type="component" value="Unassembled WGS sequence"/>
</dbReference>
<keyword evidence="2 7" id="KW-0699">rRNA-binding</keyword>
<name>A0A1F5CBE6_9BACT</name>
<organism evidence="9 10">
    <name type="scientific">Candidatus Azambacteria bacterium RIFCSPLOWO2_02_FULL_44_14</name>
    <dbReference type="NCBI Taxonomy" id="1797306"/>
    <lineage>
        <taxon>Bacteria</taxon>
        <taxon>Candidatus Azamiibacteriota</taxon>
    </lineage>
</organism>
<dbReference type="FunFam" id="2.40.30.10:FF:000004">
    <property type="entry name" value="50S ribosomal protein L3"/>
    <property type="match status" value="1"/>
</dbReference>
<evidence type="ECO:0000313" key="9">
    <source>
        <dbReference type="EMBL" id="OGD40190.1"/>
    </source>
</evidence>
<evidence type="ECO:0000256" key="5">
    <source>
        <dbReference type="ARBA" id="ARBA00023274"/>
    </source>
</evidence>
<dbReference type="GO" id="GO:0003735">
    <property type="term" value="F:structural constituent of ribosome"/>
    <property type="evidence" value="ECO:0007669"/>
    <property type="project" value="UniProtKB-UniRule"/>
</dbReference>
<keyword evidence="4 7" id="KW-0689">Ribosomal protein</keyword>
<evidence type="ECO:0000256" key="2">
    <source>
        <dbReference type="ARBA" id="ARBA00022730"/>
    </source>
</evidence>
<dbReference type="GO" id="GO:0022625">
    <property type="term" value="C:cytosolic large ribosomal subunit"/>
    <property type="evidence" value="ECO:0007669"/>
    <property type="project" value="TreeGrafter"/>
</dbReference>
<dbReference type="HAMAP" id="MF_01325_B">
    <property type="entry name" value="Ribosomal_uL3_B"/>
    <property type="match status" value="1"/>
</dbReference>
<protein>
    <recommendedName>
        <fullName evidence="6 7">Large ribosomal subunit protein uL3</fullName>
    </recommendedName>
</protein>
<dbReference type="GO" id="GO:0006412">
    <property type="term" value="P:translation"/>
    <property type="evidence" value="ECO:0007669"/>
    <property type="project" value="UniProtKB-UniRule"/>
</dbReference>
<comment type="function">
    <text evidence="7">One of the primary rRNA binding proteins, it binds directly near the 3'-end of the 23S rRNA, where it nucleates assembly of the 50S subunit.</text>
</comment>
<dbReference type="InterPro" id="IPR000597">
    <property type="entry name" value="Ribosomal_uL3"/>
</dbReference>
<dbReference type="InterPro" id="IPR019927">
    <property type="entry name" value="Ribosomal_uL3_bac/org-type"/>
</dbReference>
<dbReference type="Gene3D" id="3.30.160.810">
    <property type="match status" value="1"/>
</dbReference>
<proteinExistence type="inferred from homology"/>
<dbReference type="AlphaFoldDB" id="A0A1F5CBE6"/>
<keyword evidence="5 7" id="KW-0687">Ribonucleoprotein</keyword>
<comment type="subunit">
    <text evidence="7">Part of the 50S ribosomal subunit. Forms a cluster with proteins L14 and L19.</text>
</comment>
<evidence type="ECO:0000256" key="8">
    <source>
        <dbReference type="SAM" id="MobiDB-lite"/>
    </source>
</evidence>
<comment type="caution">
    <text evidence="9">The sequence shown here is derived from an EMBL/GenBank/DDBJ whole genome shotgun (WGS) entry which is preliminary data.</text>
</comment>
<evidence type="ECO:0000313" key="10">
    <source>
        <dbReference type="Proteomes" id="UP000177197"/>
    </source>
</evidence>
<sequence>MKFILGKKLTMNQVFDETGRVTPVTYIEIEPNFVTQVKTQDKDGYSALQVGTTKTKKVSKARAGHLQKISNLNSQISNLRDLKEFRMSGEEAKNFKTGDKSEADTFAQGDTVTVIGVSKGKGFQGVVKRHGFAGGPASHGQKDRHRAPGSIGSSFPEHVMKGMRMAGRMGGEKITVKNLKVISVDKENQLIALSGAVPGRKGSLVIIKG</sequence>
<dbReference type="PANTHER" id="PTHR11229:SF16">
    <property type="entry name" value="LARGE RIBOSOMAL SUBUNIT PROTEIN UL3C"/>
    <property type="match status" value="1"/>
</dbReference>
<dbReference type="GO" id="GO:0019843">
    <property type="term" value="F:rRNA binding"/>
    <property type="evidence" value="ECO:0007669"/>
    <property type="project" value="UniProtKB-UniRule"/>
</dbReference>
<dbReference type="NCBIfam" id="TIGR03625">
    <property type="entry name" value="L3_bact"/>
    <property type="match status" value="1"/>
</dbReference>
<evidence type="ECO:0000256" key="1">
    <source>
        <dbReference type="ARBA" id="ARBA00006540"/>
    </source>
</evidence>
<dbReference type="PANTHER" id="PTHR11229">
    <property type="entry name" value="50S RIBOSOMAL PROTEIN L3"/>
    <property type="match status" value="1"/>
</dbReference>
<evidence type="ECO:0000256" key="6">
    <source>
        <dbReference type="ARBA" id="ARBA00035243"/>
    </source>
</evidence>
<dbReference type="SUPFAM" id="SSF50447">
    <property type="entry name" value="Translation proteins"/>
    <property type="match status" value="1"/>
</dbReference>
<dbReference type="EMBL" id="MEYV01000011">
    <property type="protein sequence ID" value="OGD40190.1"/>
    <property type="molecule type" value="Genomic_DNA"/>
</dbReference>
<accession>A0A1F5CBE6</accession>
<keyword evidence="3 7" id="KW-0694">RNA-binding</keyword>
<evidence type="ECO:0000256" key="3">
    <source>
        <dbReference type="ARBA" id="ARBA00022884"/>
    </source>
</evidence>